<comment type="caution">
    <text evidence="1">The sequence shown here is derived from an EMBL/GenBank/DDBJ whole genome shotgun (WGS) entry which is preliminary data.</text>
</comment>
<reference evidence="1 2" key="1">
    <citation type="submission" date="2022-06" db="EMBL/GenBank/DDBJ databases">
        <title>Endosaccharibacter gen. nov., sp. nov., endophytic bacteria isolated from sugarcane.</title>
        <authorList>
            <person name="Pitiwittayakul N."/>
            <person name="Yukphan P."/>
            <person name="Charoenyingcharoen P."/>
            <person name="Tanasupawat S."/>
        </authorList>
    </citation>
    <scope>NUCLEOTIDE SEQUENCE [LARGE SCALE GENOMIC DNA]</scope>
    <source>
        <strain evidence="1 2">KSS8</strain>
    </source>
</reference>
<dbReference type="NCBIfam" id="TIGR00481">
    <property type="entry name" value="YbhB/YbcL family Raf kinase inhibitor-like protein"/>
    <property type="match status" value="1"/>
</dbReference>
<dbReference type="Gene3D" id="3.90.280.10">
    <property type="entry name" value="PEBP-like"/>
    <property type="match status" value="1"/>
</dbReference>
<keyword evidence="1" id="KW-0649">Protein kinase inhibitor</keyword>
<accession>A0ABT1W6X3</accession>
<dbReference type="InterPro" id="IPR008914">
    <property type="entry name" value="PEBP"/>
</dbReference>
<dbReference type="InterPro" id="IPR005247">
    <property type="entry name" value="YbhB_YbcL/LppC-like"/>
</dbReference>
<dbReference type="GO" id="GO:0004860">
    <property type="term" value="F:protein kinase inhibitor activity"/>
    <property type="evidence" value="ECO:0007669"/>
    <property type="project" value="UniProtKB-KW"/>
</dbReference>
<organism evidence="1 2">
    <name type="scientific">Endosaccharibacter trunci</name>
    <dbReference type="NCBI Taxonomy" id="2812733"/>
    <lineage>
        <taxon>Bacteria</taxon>
        <taxon>Pseudomonadati</taxon>
        <taxon>Pseudomonadota</taxon>
        <taxon>Alphaproteobacteria</taxon>
        <taxon>Acetobacterales</taxon>
        <taxon>Acetobacteraceae</taxon>
        <taxon>Endosaccharibacter</taxon>
    </lineage>
</organism>
<keyword evidence="2" id="KW-1185">Reference proteome</keyword>
<dbReference type="RefSeq" id="WP_422863023.1">
    <property type="nucleotide sequence ID" value="NZ_JAMSKV010000002.1"/>
</dbReference>
<dbReference type="PANTHER" id="PTHR30289:SF1">
    <property type="entry name" value="PEBP (PHOSPHATIDYLETHANOLAMINE-BINDING PROTEIN) FAMILY PROTEIN"/>
    <property type="match status" value="1"/>
</dbReference>
<dbReference type="PANTHER" id="PTHR30289">
    <property type="entry name" value="UNCHARACTERIZED PROTEIN YBCL-RELATED"/>
    <property type="match status" value="1"/>
</dbReference>
<dbReference type="InterPro" id="IPR036610">
    <property type="entry name" value="PEBP-like_sf"/>
</dbReference>
<dbReference type="Pfam" id="PF01161">
    <property type="entry name" value="PBP"/>
    <property type="match status" value="1"/>
</dbReference>
<gene>
    <name evidence="1" type="ORF">NFI95_03830</name>
</gene>
<dbReference type="EMBL" id="JAMSKV010000002">
    <property type="protein sequence ID" value="MCQ8277578.1"/>
    <property type="molecule type" value="Genomic_DNA"/>
</dbReference>
<evidence type="ECO:0000313" key="2">
    <source>
        <dbReference type="Proteomes" id="UP001524587"/>
    </source>
</evidence>
<proteinExistence type="predicted"/>
<evidence type="ECO:0000313" key="1">
    <source>
        <dbReference type="EMBL" id="MCQ8277578.1"/>
    </source>
</evidence>
<protein>
    <submittedName>
        <fullName evidence="1">YbhB/YbcL family Raf kinase inhibitor-like protein</fullName>
    </submittedName>
</protein>
<sequence>MLENIPAAIGHALHGVRNKPEDLVWADPAFADVPDIIQLTSPAFPPGGAIPAAHTEDGEGISPPLEWIGVPPEAEALVLLVEDQDSPTPKPLVHAILPGLQARDGRLEPGALPGKTGPGTVGTVGRNSFWQRAWLPPDPPTGHGPHRYVFQLFALDRAIDATAISGRGALVKALHGHVLALGTLTGTYERS</sequence>
<dbReference type="Proteomes" id="UP001524587">
    <property type="component" value="Unassembled WGS sequence"/>
</dbReference>
<dbReference type="SUPFAM" id="SSF49777">
    <property type="entry name" value="PEBP-like"/>
    <property type="match status" value="1"/>
</dbReference>
<name>A0ABT1W6X3_9PROT</name>
<dbReference type="CDD" id="cd00865">
    <property type="entry name" value="PEBP_bact_arch"/>
    <property type="match status" value="1"/>
</dbReference>